<evidence type="ECO:0000256" key="2">
    <source>
        <dbReference type="SAM" id="MobiDB-lite"/>
    </source>
</evidence>
<comment type="caution">
    <text evidence="4">The sequence shown here is derived from an EMBL/GenBank/DDBJ whole genome shotgun (WGS) entry which is preliminary data.</text>
</comment>
<feature type="compositionally biased region" description="Basic and acidic residues" evidence="2">
    <location>
        <begin position="322"/>
        <end position="334"/>
    </location>
</feature>
<name>A0ABQ9GSX0_9NEOP</name>
<comment type="similarity">
    <text evidence="1">Belongs to the TPPP family.</text>
</comment>
<organism evidence="4 5">
    <name type="scientific">Dryococelus australis</name>
    <dbReference type="NCBI Taxonomy" id="614101"/>
    <lineage>
        <taxon>Eukaryota</taxon>
        <taxon>Metazoa</taxon>
        <taxon>Ecdysozoa</taxon>
        <taxon>Arthropoda</taxon>
        <taxon>Hexapoda</taxon>
        <taxon>Insecta</taxon>
        <taxon>Pterygota</taxon>
        <taxon>Neoptera</taxon>
        <taxon>Polyneoptera</taxon>
        <taxon>Phasmatodea</taxon>
        <taxon>Verophasmatodea</taxon>
        <taxon>Anareolatae</taxon>
        <taxon>Phasmatidae</taxon>
        <taxon>Eurycanthinae</taxon>
        <taxon>Dryococelus</taxon>
    </lineage>
</organism>
<dbReference type="PANTHER" id="PTHR12932">
    <property type="entry name" value="P25 ALPHA-RELATED"/>
    <property type="match status" value="1"/>
</dbReference>
<feature type="region of interest" description="Disordered" evidence="2">
    <location>
        <begin position="306"/>
        <end position="334"/>
    </location>
</feature>
<feature type="transmembrane region" description="Helical" evidence="3">
    <location>
        <begin position="246"/>
        <end position="268"/>
    </location>
</feature>
<keyword evidence="3" id="KW-0472">Membrane</keyword>
<evidence type="ECO:0000313" key="4">
    <source>
        <dbReference type="EMBL" id="KAJ8875123.1"/>
    </source>
</evidence>
<keyword evidence="3" id="KW-1133">Transmembrane helix</keyword>
<proteinExistence type="inferred from homology"/>
<dbReference type="Pfam" id="PF05517">
    <property type="entry name" value="p25-alpha"/>
    <property type="match status" value="2"/>
</dbReference>
<dbReference type="InterPro" id="IPR008907">
    <property type="entry name" value="TPP/p25"/>
</dbReference>
<dbReference type="InterPro" id="IPR011992">
    <property type="entry name" value="EF-hand-dom_pair"/>
</dbReference>
<sequence>MAGKKREDEQLLRTAFATFAKFGNSRSDGSAISLKQSDMWMRDSGVIGDTAITTTDTGIIFQKYREYRTRAVTWSAYLVHVIWETIIDLLDPVSSLLPQPSGNPGIAMKPVTRTSNSCQFNMKSTKKNNKMFKCARVFENIKKNRICLIKGLVAVYSTNSSCTRQQNGVTDQQNVGTPFIDQRLLTSQGSMEPSAAFCNQSDKRPSPESHAANQRICKPTSKELTNECSYDPCKAFHVVIRPLGCYFGPGVVVHCIGLLGLLALITGLKRTLTFDEYMQFVADLAASKDLDLQVLKDKLTACEKPSTSGTTVRHQPGHRHRITDYRSETKRQSL</sequence>
<dbReference type="PANTHER" id="PTHR12932:SF9">
    <property type="entry name" value="TUBULIN POLYMERIZATION-PROMOTING PROTEIN HOMOLOG"/>
    <property type="match status" value="1"/>
</dbReference>
<gene>
    <name evidence="4" type="ORF">PR048_023016</name>
</gene>
<dbReference type="Gene3D" id="1.10.238.10">
    <property type="entry name" value="EF-hand"/>
    <property type="match status" value="1"/>
</dbReference>
<dbReference type="Proteomes" id="UP001159363">
    <property type="component" value="Chromosome 8"/>
</dbReference>
<dbReference type="SUPFAM" id="SSF47473">
    <property type="entry name" value="EF-hand"/>
    <property type="match status" value="1"/>
</dbReference>
<protein>
    <submittedName>
        <fullName evidence="4">Uncharacterized protein</fullName>
    </submittedName>
</protein>
<reference evidence="4 5" key="1">
    <citation type="submission" date="2023-02" db="EMBL/GenBank/DDBJ databases">
        <title>LHISI_Scaffold_Assembly.</title>
        <authorList>
            <person name="Stuart O.P."/>
            <person name="Cleave R."/>
            <person name="Magrath M.J.L."/>
            <person name="Mikheyev A.S."/>
        </authorList>
    </citation>
    <scope>NUCLEOTIDE SEQUENCE [LARGE SCALE GENOMIC DNA]</scope>
    <source>
        <strain evidence="4">Daus_M_001</strain>
        <tissue evidence="4">Leg muscle</tissue>
    </source>
</reference>
<accession>A0ABQ9GSX0</accession>
<evidence type="ECO:0000256" key="1">
    <source>
        <dbReference type="ARBA" id="ARBA00010994"/>
    </source>
</evidence>
<evidence type="ECO:0000313" key="5">
    <source>
        <dbReference type="Proteomes" id="UP001159363"/>
    </source>
</evidence>
<evidence type="ECO:0000256" key="3">
    <source>
        <dbReference type="SAM" id="Phobius"/>
    </source>
</evidence>
<keyword evidence="5" id="KW-1185">Reference proteome</keyword>
<dbReference type="EMBL" id="JARBHB010000009">
    <property type="protein sequence ID" value="KAJ8875123.1"/>
    <property type="molecule type" value="Genomic_DNA"/>
</dbReference>
<keyword evidence="3" id="KW-0812">Transmembrane</keyword>